<keyword evidence="4" id="KW-1185">Reference proteome</keyword>
<sequence length="346" mass="36342">MAQVSVAQIRAGQINTGQLRAWRDAAELDRGQGTAQDPARARPDRAGPRQDHTPGRGSGPVGTPPASTRPDGTRPGTALVLARPGTDLALAVGRNGPPPVAPRDQRRTWLFVIGGLGALVLLAVCGLSAYFMVADERQGRASRETVPPASTTQARDIGTRTVDPAPLTEAEVFPADEVLINAEETPYQVLRTEATDDCASAASGEITGLLAELGCDQVVRGTLRSPTGAYLVTAGVFNLADATGAEWAHQRIKPIVDGGKGRFQGLAAGSGTEAIALASAQVGWHVRGHFLVYCVIAKTDRTAIGDNDPYARQILFDMIELHLRGGVLERRATAPVESTLEAKPAA</sequence>
<reference evidence="3 4" key="1">
    <citation type="submission" date="2018-10" db="EMBL/GenBank/DDBJ databases">
        <title>Sequencing the genomes of 1000 actinobacteria strains.</title>
        <authorList>
            <person name="Klenk H.-P."/>
        </authorList>
    </citation>
    <scope>NUCLEOTIDE SEQUENCE [LARGE SCALE GENOMIC DNA]</scope>
    <source>
        <strain evidence="3 4">DSM 45175</strain>
    </source>
</reference>
<feature type="compositionally biased region" description="Basic and acidic residues" evidence="1">
    <location>
        <begin position="39"/>
        <end position="54"/>
    </location>
</feature>
<feature type="transmembrane region" description="Helical" evidence="2">
    <location>
        <begin position="109"/>
        <end position="133"/>
    </location>
</feature>
<dbReference type="RefSeq" id="WP_121158428.1">
    <property type="nucleotide sequence ID" value="NZ_RBKT01000001.1"/>
</dbReference>
<organism evidence="3 4">
    <name type="scientific">Micromonospora pisi</name>
    <dbReference type="NCBI Taxonomy" id="589240"/>
    <lineage>
        <taxon>Bacteria</taxon>
        <taxon>Bacillati</taxon>
        <taxon>Actinomycetota</taxon>
        <taxon>Actinomycetes</taxon>
        <taxon>Micromonosporales</taxon>
        <taxon>Micromonosporaceae</taxon>
        <taxon>Micromonospora</taxon>
    </lineage>
</organism>
<comment type="caution">
    <text evidence="3">The sequence shown here is derived from an EMBL/GenBank/DDBJ whole genome shotgun (WGS) entry which is preliminary data.</text>
</comment>
<dbReference type="Proteomes" id="UP000277671">
    <property type="component" value="Unassembled WGS sequence"/>
</dbReference>
<dbReference type="AlphaFoldDB" id="A0A495JN69"/>
<keyword evidence="2" id="KW-0812">Transmembrane</keyword>
<keyword evidence="2" id="KW-1133">Transmembrane helix</keyword>
<name>A0A495JN69_9ACTN</name>
<protein>
    <submittedName>
        <fullName evidence="3">Uncharacterized protein</fullName>
    </submittedName>
</protein>
<evidence type="ECO:0000313" key="3">
    <source>
        <dbReference type="EMBL" id="RKR90095.1"/>
    </source>
</evidence>
<feature type="region of interest" description="Disordered" evidence="1">
    <location>
        <begin position="25"/>
        <end position="77"/>
    </location>
</feature>
<gene>
    <name evidence="3" type="ORF">BDK92_4463</name>
</gene>
<accession>A0A495JN69</accession>
<proteinExistence type="predicted"/>
<keyword evidence="2" id="KW-0472">Membrane</keyword>
<evidence type="ECO:0000256" key="1">
    <source>
        <dbReference type="SAM" id="MobiDB-lite"/>
    </source>
</evidence>
<dbReference type="OrthoDB" id="3362655at2"/>
<evidence type="ECO:0000313" key="4">
    <source>
        <dbReference type="Proteomes" id="UP000277671"/>
    </source>
</evidence>
<dbReference type="EMBL" id="RBKT01000001">
    <property type="protein sequence ID" value="RKR90095.1"/>
    <property type="molecule type" value="Genomic_DNA"/>
</dbReference>
<evidence type="ECO:0000256" key="2">
    <source>
        <dbReference type="SAM" id="Phobius"/>
    </source>
</evidence>